<dbReference type="Proteomes" id="UP001153076">
    <property type="component" value="Unassembled WGS sequence"/>
</dbReference>
<dbReference type="EMBL" id="JAKOGI010000061">
    <property type="protein sequence ID" value="KAJ8446044.1"/>
    <property type="molecule type" value="Genomic_DNA"/>
</dbReference>
<keyword evidence="2" id="KW-1185">Reference proteome</keyword>
<name>A0A9Q1KM28_9CARY</name>
<evidence type="ECO:0000313" key="1">
    <source>
        <dbReference type="EMBL" id="KAJ8446044.1"/>
    </source>
</evidence>
<comment type="caution">
    <text evidence="1">The sequence shown here is derived from an EMBL/GenBank/DDBJ whole genome shotgun (WGS) entry which is preliminary data.</text>
</comment>
<protein>
    <submittedName>
        <fullName evidence="1">Uncharacterized protein</fullName>
    </submittedName>
</protein>
<reference evidence="1" key="1">
    <citation type="submission" date="2022-04" db="EMBL/GenBank/DDBJ databases">
        <title>Carnegiea gigantea Genome sequencing and assembly v2.</title>
        <authorList>
            <person name="Copetti D."/>
            <person name="Sanderson M.J."/>
            <person name="Burquez A."/>
            <person name="Wojciechowski M.F."/>
        </authorList>
    </citation>
    <scope>NUCLEOTIDE SEQUENCE</scope>
    <source>
        <strain evidence="1">SGP5-SGP5p</strain>
        <tissue evidence="1">Aerial part</tissue>
    </source>
</reference>
<accession>A0A9Q1KM28</accession>
<dbReference type="AlphaFoldDB" id="A0A9Q1KM28"/>
<sequence>MRSSGDTLIPCCLSSAVPSSTPRAGRRLCAGCSAASVTLSVAFSSSIPCNDLKDSLAFDVKCGQEPKALFHALFHCKEVEPTWTSMGCDELVEEGLREGCFRDKIGDEGFISYLTKSKALWTARSEKVLQGSSANCGGAAKGFTMLVKESAE</sequence>
<organism evidence="1 2">
    <name type="scientific">Carnegiea gigantea</name>
    <dbReference type="NCBI Taxonomy" id="171969"/>
    <lineage>
        <taxon>Eukaryota</taxon>
        <taxon>Viridiplantae</taxon>
        <taxon>Streptophyta</taxon>
        <taxon>Embryophyta</taxon>
        <taxon>Tracheophyta</taxon>
        <taxon>Spermatophyta</taxon>
        <taxon>Magnoliopsida</taxon>
        <taxon>eudicotyledons</taxon>
        <taxon>Gunneridae</taxon>
        <taxon>Pentapetalae</taxon>
        <taxon>Caryophyllales</taxon>
        <taxon>Cactineae</taxon>
        <taxon>Cactaceae</taxon>
        <taxon>Cactoideae</taxon>
        <taxon>Echinocereeae</taxon>
        <taxon>Carnegiea</taxon>
    </lineage>
</organism>
<proteinExistence type="predicted"/>
<evidence type="ECO:0000313" key="2">
    <source>
        <dbReference type="Proteomes" id="UP001153076"/>
    </source>
</evidence>
<gene>
    <name evidence="1" type="ORF">Cgig2_017546</name>
</gene>